<evidence type="ECO:0000313" key="2">
    <source>
        <dbReference type="Proteomes" id="UP000765509"/>
    </source>
</evidence>
<reference evidence="1" key="1">
    <citation type="submission" date="2021-03" db="EMBL/GenBank/DDBJ databases">
        <title>Draft genome sequence of rust myrtle Austropuccinia psidii MF-1, a brazilian biotype.</title>
        <authorList>
            <person name="Quecine M.C."/>
            <person name="Pachon D.M.R."/>
            <person name="Bonatelli M.L."/>
            <person name="Correr F.H."/>
            <person name="Franceschini L.M."/>
            <person name="Leite T.F."/>
            <person name="Margarido G.R.A."/>
            <person name="Almeida C.A."/>
            <person name="Ferrarezi J.A."/>
            <person name="Labate C.A."/>
        </authorList>
    </citation>
    <scope>NUCLEOTIDE SEQUENCE</scope>
    <source>
        <strain evidence="1">MF-1</strain>
    </source>
</reference>
<gene>
    <name evidence="1" type="ORF">O181_100034</name>
</gene>
<accession>A0A9Q3JEE9</accession>
<name>A0A9Q3JEE9_9BASI</name>
<evidence type="ECO:0000313" key="1">
    <source>
        <dbReference type="EMBL" id="MBW0560319.1"/>
    </source>
</evidence>
<dbReference type="Proteomes" id="UP000765509">
    <property type="component" value="Unassembled WGS sequence"/>
</dbReference>
<proteinExistence type="predicted"/>
<dbReference type="OrthoDB" id="3268646at2759"/>
<keyword evidence="2" id="KW-1185">Reference proteome</keyword>
<protein>
    <submittedName>
        <fullName evidence="1">Uncharacterized protein</fullName>
    </submittedName>
</protein>
<comment type="caution">
    <text evidence="1">The sequence shown here is derived from an EMBL/GenBank/DDBJ whole genome shotgun (WGS) entry which is preliminary data.</text>
</comment>
<sequence>MLDLKNHRYHPQLDLEQNLLQQQSQDHQISQGEFFFYTNTSKSTTTRAPKEKRSVVKIKEKNYNLNLNGEEVEKAINKIERLSQIEAPTEEDMEMQVAFWTTDSKISDAIEAIPGYEEGNWTQLKKDLIKNGV</sequence>
<dbReference type="AlphaFoldDB" id="A0A9Q3JEE9"/>
<organism evidence="1 2">
    <name type="scientific">Austropuccinia psidii MF-1</name>
    <dbReference type="NCBI Taxonomy" id="1389203"/>
    <lineage>
        <taxon>Eukaryota</taxon>
        <taxon>Fungi</taxon>
        <taxon>Dikarya</taxon>
        <taxon>Basidiomycota</taxon>
        <taxon>Pucciniomycotina</taxon>
        <taxon>Pucciniomycetes</taxon>
        <taxon>Pucciniales</taxon>
        <taxon>Sphaerophragmiaceae</taxon>
        <taxon>Austropuccinia</taxon>
    </lineage>
</organism>
<dbReference type="EMBL" id="AVOT02069395">
    <property type="protein sequence ID" value="MBW0560319.1"/>
    <property type="molecule type" value="Genomic_DNA"/>
</dbReference>